<dbReference type="SUPFAM" id="SSF51430">
    <property type="entry name" value="NAD(P)-linked oxidoreductase"/>
    <property type="match status" value="1"/>
</dbReference>
<accession>A0A5M3W2X4</accession>
<gene>
    <name evidence="2" type="ORF">Acor_54930</name>
</gene>
<dbReference type="GO" id="GO:0005829">
    <property type="term" value="C:cytosol"/>
    <property type="evidence" value="ECO:0007669"/>
    <property type="project" value="TreeGrafter"/>
</dbReference>
<dbReference type="OrthoDB" id="9768793at2"/>
<dbReference type="InterPro" id="IPR020471">
    <property type="entry name" value="AKR"/>
</dbReference>
<dbReference type="InterPro" id="IPR036812">
    <property type="entry name" value="NAD(P)_OxRdtase_dom_sf"/>
</dbReference>
<reference evidence="2 3" key="1">
    <citation type="submission" date="2019-10" db="EMBL/GenBank/DDBJ databases">
        <title>Whole genome shotgun sequence of Acrocarpospora corrugata NBRC 13972.</title>
        <authorList>
            <person name="Ichikawa N."/>
            <person name="Kimura A."/>
            <person name="Kitahashi Y."/>
            <person name="Komaki H."/>
            <person name="Oguchi A."/>
        </authorList>
    </citation>
    <scope>NUCLEOTIDE SEQUENCE [LARGE SCALE GENOMIC DNA]</scope>
    <source>
        <strain evidence="2 3">NBRC 13972</strain>
    </source>
</reference>
<evidence type="ECO:0000313" key="3">
    <source>
        <dbReference type="Proteomes" id="UP000334990"/>
    </source>
</evidence>
<evidence type="ECO:0000313" key="2">
    <source>
        <dbReference type="EMBL" id="GES03427.1"/>
    </source>
</evidence>
<keyword evidence="3" id="KW-1185">Reference proteome</keyword>
<name>A0A5M3W2X4_9ACTN</name>
<dbReference type="Proteomes" id="UP000334990">
    <property type="component" value="Unassembled WGS sequence"/>
</dbReference>
<protein>
    <recommendedName>
        <fullName evidence="1">NADP-dependent oxidoreductase domain-containing protein</fullName>
    </recommendedName>
</protein>
<comment type="caution">
    <text evidence="2">The sequence shown here is derived from an EMBL/GenBank/DDBJ whole genome shotgun (WGS) entry which is preliminary data.</text>
</comment>
<dbReference type="PANTHER" id="PTHR42686">
    <property type="entry name" value="GH17980P-RELATED"/>
    <property type="match status" value="1"/>
</dbReference>
<feature type="domain" description="NADP-dependent oxidoreductase" evidence="1">
    <location>
        <begin position="20"/>
        <end position="135"/>
    </location>
</feature>
<evidence type="ECO:0000259" key="1">
    <source>
        <dbReference type="Pfam" id="PF00248"/>
    </source>
</evidence>
<dbReference type="InterPro" id="IPR023210">
    <property type="entry name" value="NADP_OxRdtase_dom"/>
</dbReference>
<dbReference type="EMBL" id="BLAD01000068">
    <property type="protein sequence ID" value="GES03427.1"/>
    <property type="molecule type" value="Genomic_DNA"/>
</dbReference>
<organism evidence="2 3">
    <name type="scientific">Acrocarpospora corrugata</name>
    <dbReference type="NCBI Taxonomy" id="35763"/>
    <lineage>
        <taxon>Bacteria</taxon>
        <taxon>Bacillati</taxon>
        <taxon>Actinomycetota</taxon>
        <taxon>Actinomycetes</taxon>
        <taxon>Streptosporangiales</taxon>
        <taxon>Streptosporangiaceae</taxon>
        <taxon>Acrocarpospora</taxon>
    </lineage>
</organism>
<sequence>MRTVERRIVLGLYRSSPIRELLKGALDLGVTALDTAYNYQHFGSHRALAATAADLLPDFSISTKVGYFPGGHDLDPTRLRHAVRQSAQDLGRTPDTVLLHNPERSPGGLVDGCAALEQARQEGLCRAWGISTWDPQPLLGPLLDGTGAIPRPDVVMVRAGLTVPAAVLEAGERFAEHVRARRVWGMAPFGGDTSDPVWAKIDTSLFLAPGQQATAIQAVTAAAFAIPEVACLAVGTSNLDHLNEVSQASRLEADIATVRRYRDLLSRRATVGR</sequence>
<proteinExistence type="predicted"/>
<dbReference type="Gene3D" id="3.20.20.100">
    <property type="entry name" value="NADP-dependent oxidoreductase domain"/>
    <property type="match status" value="1"/>
</dbReference>
<dbReference type="PANTHER" id="PTHR42686:SF1">
    <property type="entry name" value="GH17980P-RELATED"/>
    <property type="match status" value="1"/>
</dbReference>
<dbReference type="Pfam" id="PF00248">
    <property type="entry name" value="Aldo_ket_red"/>
    <property type="match status" value="1"/>
</dbReference>
<dbReference type="AlphaFoldDB" id="A0A5M3W2X4"/>
<dbReference type="GO" id="GO:0016491">
    <property type="term" value="F:oxidoreductase activity"/>
    <property type="evidence" value="ECO:0007669"/>
    <property type="project" value="InterPro"/>
</dbReference>